<protein>
    <submittedName>
        <fullName evidence="3">HEPN_Swt1 domain-containing protein</fullName>
    </submittedName>
</protein>
<dbReference type="WBParaSite" id="MhA1_Contig447.frz3.gene3">
    <property type="protein sequence ID" value="MhA1_Contig447.frz3.gene3"/>
    <property type="gene ID" value="MhA1_Contig447.frz3.gene3"/>
</dbReference>
<keyword evidence="2" id="KW-1185">Reference proteome</keyword>
<proteinExistence type="predicted"/>
<evidence type="ECO:0000256" key="1">
    <source>
        <dbReference type="SAM" id="MobiDB-lite"/>
    </source>
</evidence>
<accession>A0A1I8BQX1</accession>
<sequence>MTLNIDRGDKEPQKQKEFLEKLIHVLPDRYQNIVCEDKVNSKEHEDKDKLNKIDERVNFILDVVKYFRCECKFAKQIDNKLESIKRFFISFKFGFKNLDDVKKQTEGAYIKVEEFLFNKLRDEVNKPLRKDDAFSTAKMEQIKEVLGLRLNLDKYLNRIGKGLENFEKRFENLIKKLNKENPIREMVLNISKDAKGKDKKLNLNALDKVVNEESILYTEQYKKKIEYLFENGKMLQEAKEDEVDRSLIKLFKGNVHLLVGYCLVQQFIIMFNEEGKPKMRVFKATESFMAEHSAMLGNVLVDQVDEEGFRLADDSFMLIDMKMMPGLALEGNEWAQLYDGALERFNEHKFTLTETHYLLDVMLGLMHEDGFDINHKKLVEKFNDLHINRELSEELKLLSTHPYNKILSSSINQKLPKIEADFKLRKNIQDCSLAVYLLKFTLTQLDRAEKTPGDQKKFLMILRRKLIHGAGTIKIENEEMDKKATFIKKVKDNFVNFCNKDKIYKEIKFKNHLIVKELTILDHPFINVLDYLGSKNHGKKLEDELKKKKNTVRILDPFAKVFRWKLNSNNFLDEVYEAVNRFDKALNFLSDLLANNEFFIETFTPIEKLGGNLEQIKQIVEESKKANISRILQKLAFSIKNWKKLQKQQKIDEGPSVTNNPLNKKGVLSILYCLANRFINLFNEDGKVDMEDMMKNQTNINVLEYASKLKKVMGNYRLNKLAKHLLNKKHQKHITELDQLRFAYGEFADNFNYVVLTEGSLKISNLDGSLKKEEYVEKMLSQLIRYYDELGNVLEEDLDEDFLAKMKEEFANVVFQKSKILVLNWQSILKEELNSETIVSDNTNVPSHTANDNENGHSAVNSTKDSEHETTLEDLFSGLGLHFVGYCFAQRFLQAFNENGTVKMSSFIEDDAEQDYGLKFHDMMDRKILNNEFYKTIKEKIKEKLDDKCISLENEERLSCEALLQEMLQKWHGYCSMDTDNLEFERFDELDLIK</sequence>
<name>A0A1I8BQX1_MELHA</name>
<evidence type="ECO:0000313" key="2">
    <source>
        <dbReference type="Proteomes" id="UP000095281"/>
    </source>
</evidence>
<organism evidence="2 3">
    <name type="scientific">Meloidogyne hapla</name>
    <name type="common">Root-knot nematode worm</name>
    <dbReference type="NCBI Taxonomy" id="6305"/>
    <lineage>
        <taxon>Eukaryota</taxon>
        <taxon>Metazoa</taxon>
        <taxon>Ecdysozoa</taxon>
        <taxon>Nematoda</taxon>
        <taxon>Chromadorea</taxon>
        <taxon>Rhabditida</taxon>
        <taxon>Tylenchina</taxon>
        <taxon>Tylenchomorpha</taxon>
        <taxon>Tylenchoidea</taxon>
        <taxon>Meloidogynidae</taxon>
        <taxon>Meloidogyninae</taxon>
        <taxon>Meloidogyne</taxon>
    </lineage>
</organism>
<evidence type="ECO:0000313" key="3">
    <source>
        <dbReference type="WBParaSite" id="MhA1_Contig447.frz3.gene3"/>
    </source>
</evidence>
<reference evidence="3" key="1">
    <citation type="submission" date="2016-11" db="UniProtKB">
        <authorList>
            <consortium name="WormBaseParasite"/>
        </authorList>
    </citation>
    <scope>IDENTIFICATION</scope>
</reference>
<feature type="compositionally biased region" description="Polar residues" evidence="1">
    <location>
        <begin position="841"/>
        <end position="863"/>
    </location>
</feature>
<dbReference type="Proteomes" id="UP000095281">
    <property type="component" value="Unplaced"/>
</dbReference>
<feature type="region of interest" description="Disordered" evidence="1">
    <location>
        <begin position="841"/>
        <end position="865"/>
    </location>
</feature>
<dbReference type="AlphaFoldDB" id="A0A1I8BQX1"/>